<dbReference type="EMBL" id="SIUB01000003">
    <property type="protein sequence ID" value="TBN54011.1"/>
    <property type="molecule type" value="Genomic_DNA"/>
</dbReference>
<protein>
    <recommendedName>
        <fullName evidence="4">DUF995 domain-containing protein</fullName>
    </recommendedName>
</protein>
<dbReference type="AlphaFoldDB" id="A0A4Q9GKX4"/>
<accession>A0A4Q9GKX4</accession>
<sequence>MEAAMRGWLVLILSLGFAASAAAAELIGPKELEAGWFDGRTISTTGPRGGKSQFVFAKDGKVTRTGGRAGSSGDGTWRLDDDGFCMKLGQAKRESCYLAMKDGDGALKVIRRSGGAFTWTR</sequence>
<evidence type="ECO:0000313" key="3">
    <source>
        <dbReference type="Proteomes" id="UP000291613"/>
    </source>
</evidence>
<proteinExistence type="predicted"/>
<dbReference type="OrthoDB" id="8449476at2"/>
<feature type="chain" id="PRO_5020934139" description="DUF995 domain-containing protein" evidence="1">
    <location>
        <begin position="24"/>
        <end position="121"/>
    </location>
</feature>
<reference evidence="2 3" key="1">
    <citation type="submission" date="2019-02" db="EMBL/GenBank/DDBJ databases">
        <title>Hansschlegelia quercus sp. nov., a novel methylotrophic bacterium from buds of oak (Quercus robur L.).</title>
        <authorList>
            <person name="Agafonova N.V."/>
            <person name="Kaparullina E.N."/>
            <person name="Grouzdev D.S."/>
            <person name="Doronina N.V."/>
        </authorList>
    </citation>
    <scope>NUCLEOTIDE SEQUENCE [LARGE SCALE GENOMIC DNA]</scope>
    <source>
        <strain evidence="2 3">Dub</strain>
    </source>
</reference>
<keyword evidence="1" id="KW-0732">Signal</keyword>
<name>A0A4Q9GKX4_9HYPH</name>
<feature type="signal peptide" evidence="1">
    <location>
        <begin position="1"/>
        <end position="23"/>
    </location>
</feature>
<evidence type="ECO:0000313" key="2">
    <source>
        <dbReference type="EMBL" id="TBN54011.1"/>
    </source>
</evidence>
<organism evidence="2 3">
    <name type="scientific">Hansschlegelia quercus</name>
    <dbReference type="NCBI Taxonomy" id="2528245"/>
    <lineage>
        <taxon>Bacteria</taxon>
        <taxon>Pseudomonadati</taxon>
        <taxon>Pseudomonadota</taxon>
        <taxon>Alphaproteobacteria</taxon>
        <taxon>Hyphomicrobiales</taxon>
        <taxon>Methylopilaceae</taxon>
        <taxon>Hansschlegelia</taxon>
    </lineage>
</organism>
<keyword evidence="3" id="KW-1185">Reference proteome</keyword>
<evidence type="ECO:0008006" key="4">
    <source>
        <dbReference type="Google" id="ProtNLM"/>
    </source>
</evidence>
<dbReference type="Proteomes" id="UP000291613">
    <property type="component" value="Unassembled WGS sequence"/>
</dbReference>
<gene>
    <name evidence="2" type="ORF">EYR15_08160</name>
</gene>
<evidence type="ECO:0000256" key="1">
    <source>
        <dbReference type="SAM" id="SignalP"/>
    </source>
</evidence>
<comment type="caution">
    <text evidence="2">The sequence shown here is derived from an EMBL/GenBank/DDBJ whole genome shotgun (WGS) entry which is preliminary data.</text>
</comment>